<dbReference type="EMBL" id="QXGH01000040">
    <property type="protein sequence ID" value="RHW23809.1"/>
    <property type="molecule type" value="Genomic_DNA"/>
</dbReference>
<dbReference type="PROSITE" id="PS00687">
    <property type="entry name" value="ALDEHYDE_DEHYDR_GLU"/>
    <property type="match status" value="1"/>
</dbReference>
<dbReference type="PANTHER" id="PTHR11699">
    <property type="entry name" value="ALDEHYDE DEHYDROGENASE-RELATED"/>
    <property type="match status" value="1"/>
</dbReference>
<comment type="caution">
    <text evidence="6">The sequence shown here is derived from an EMBL/GenBank/DDBJ whole genome shotgun (WGS) entry which is preliminary data.</text>
</comment>
<dbReference type="PROSITE" id="PS00070">
    <property type="entry name" value="ALDEHYDE_DEHYDR_CYS"/>
    <property type="match status" value="1"/>
</dbReference>
<keyword evidence="7" id="KW-1185">Reference proteome</keyword>
<dbReference type="InterPro" id="IPR016161">
    <property type="entry name" value="Ald_DH/histidinol_DH"/>
</dbReference>
<evidence type="ECO:0000256" key="3">
    <source>
        <dbReference type="PROSITE-ProRule" id="PRU10007"/>
    </source>
</evidence>
<dbReference type="OrthoDB" id="6882680at2"/>
<evidence type="ECO:0000313" key="6">
    <source>
        <dbReference type="EMBL" id="RHW23809.1"/>
    </source>
</evidence>
<evidence type="ECO:0000256" key="1">
    <source>
        <dbReference type="ARBA" id="ARBA00009986"/>
    </source>
</evidence>
<dbReference type="InterPro" id="IPR015590">
    <property type="entry name" value="Aldehyde_DH_dom"/>
</dbReference>
<protein>
    <submittedName>
        <fullName evidence="6">Aldehyde dehydrogenase family protein</fullName>
    </submittedName>
</protein>
<dbReference type="Gene3D" id="3.40.605.10">
    <property type="entry name" value="Aldehyde Dehydrogenase, Chain A, domain 1"/>
    <property type="match status" value="1"/>
</dbReference>
<dbReference type="InterPro" id="IPR016160">
    <property type="entry name" value="Ald_DH_CS_CYS"/>
</dbReference>
<proteinExistence type="inferred from homology"/>
<dbReference type="Gene3D" id="3.40.309.10">
    <property type="entry name" value="Aldehyde Dehydrogenase, Chain A, domain 2"/>
    <property type="match status" value="1"/>
</dbReference>
<name>A0A417XTL9_9ACTN</name>
<comment type="similarity">
    <text evidence="1 4">Belongs to the aldehyde dehydrogenase family.</text>
</comment>
<dbReference type="FunFam" id="3.40.605.10:FF:000007">
    <property type="entry name" value="NAD/NADP-dependent betaine aldehyde dehydrogenase"/>
    <property type="match status" value="1"/>
</dbReference>
<feature type="active site" evidence="3">
    <location>
        <position position="235"/>
    </location>
</feature>
<accession>A0A417XTL9</accession>
<dbReference type="InterPro" id="IPR044086">
    <property type="entry name" value="LUC3-like"/>
</dbReference>
<evidence type="ECO:0000259" key="5">
    <source>
        <dbReference type="Pfam" id="PF00171"/>
    </source>
</evidence>
<dbReference type="GO" id="GO:0016620">
    <property type="term" value="F:oxidoreductase activity, acting on the aldehyde or oxo group of donors, NAD or NADP as acceptor"/>
    <property type="evidence" value="ECO:0007669"/>
    <property type="project" value="InterPro"/>
</dbReference>
<dbReference type="FunFam" id="3.40.309.10:FF:000009">
    <property type="entry name" value="Aldehyde dehydrogenase A"/>
    <property type="match status" value="1"/>
</dbReference>
<organism evidence="6 7">
    <name type="scientific">Nocardioides immobilis</name>
    <dbReference type="NCBI Taxonomy" id="2049295"/>
    <lineage>
        <taxon>Bacteria</taxon>
        <taxon>Bacillati</taxon>
        <taxon>Actinomycetota</taxon>
        <taxon>Actinomycetes</taxon>
        <taxon>Propionibacteriales</taxon>
        <taxon>Nocardioidaceae</taxon>
        <taxon>Nocardioides</taxon>
    </lineage>
</organism>
<dbReference type="InterPro" id="IPR016163">
    <property type="entry name" value="Ald_DH_C"/>
</dbReference>
<keyword evidence="2 4" id="KW-0560">Oxidoreductase</keyword>
<dbReference type="AlphaFoldDB" id="A0A417XTL9"/>
<evidence type="ECO:0000256" key="4">
    <source>
        <dbReference type="RuleBase" id="RU003345"/>
    </source>
</evidence>
<sequence>MIIRGRCVKPEATFEVVNPATGRFLANAPDATPKQLDDTMEGALAAFHSWKVDDAARVAAMYAAAEVMERHAADLAQILTAEQGKPLRESVAEVETTARWFRWYADLDITPEVAEDSDVRRVVVHRRPLGPVIAIAPWNFPIQSAGKKAAQALRVGNTVVVKPSPFTPLATLKWVEVLQGVLAPGVVSALSGGAQLGSWMTSHPLTRKISFTGSTATGKLVAAAAVPDLKRTTLELGGNDAAIVLDDADPAAIAAGIFDRGFVNCGQTCAAIKRVYVPEKLHDELVDALAAIADNKVVGVGTDPTTDYGPVNNRIQLGIVTDLVEDALHKGAHAAAGGTRHDGEGYFYRPTILSNLDDGVRIVDEEQFGPALPVMSYKTLDEALARANDSKYGLGGSVWTSDLERGEAVADRIEAGTVWVNNHAQTLPHQPFAGAKWSGIGVENSRLGMLEFTQVQAVHVAR</sequence>
<dbReference type="Pfam" id="PF00171">
    <property type="entry name" value="Aldedh"/>
    <property type="match status" value="1"/>
</dbReference>
<dbReference type="Proteomes" id="UP000283644">
    <property type="component" value="Unassembled WGS sequence"/>
</dbReference>
<evidence type="ECO:0000256" key="2">
    <source>
        <dbReference type="ARBA" id="ARBA00023002"/>
    </source>
</evidence>
<dbReference type="InterPro" id="IPR016162">
    <property type="entry name" value="Ald_DH_N"/>
</dbReference>
<feature type="domain" description="Aldehyde dehydrogenase" evidence="5">
    <location>
        <begin position="12"/>
        <end position="458"/>
    </location>
</feature>
<gene>
    <name evidence="6" type="ORF">D0Z08_28070</name>
</gene>
<dbReference type="SUPFAM" id="SSF53720">
    <property type="entry name" value="ALDH-like"/>
    <property type="match status" value="1"/>
</dbReference>
<evidence type="ECO:0000313" key="7">
    <source>
        <dbReference type="Proteomes" id="UP000283644"/>
    </source>
</evidence>
<dbReference type="CDD" id="cd07106">
    <property type="entry name" value="ALDH_AldA-AAD23400"/>
    <property type="match status" value="1"/>
</dbReference>
<reference evidence="6 7" key="1">
    <citation type="submission" date="2018-09" db="EMBL/GenBank/DDBJ databases">
        <title>Genome sequencing of Nocardioides immobilis CCTCC AB 2017083 for comparison to Nocardioides silvaticus.</title>
        <authorList>
            <person name="Li C."/>
            <person name="Wang G."/>
        </authorList>
    </citation>
    <scope>NUCLEOTIDE SEQUENCE [LARGE SCALE GENOMIC DNA]</scope>
    <source>
        <strain evidence="6 7">CCTCC AB 2017083</strain>
    </source>
</reference>
<dbReference type="InterPro" id="IPR029510">
    <property type="entry name" value="Ald_DH_CS_GLU"/>
</dbReference>